<accession>A0AC61D9P9</accession>
<evidence type="ECO:0000313" key="1">
    <source>
        <dbReference type="EMBL" id="PHV70021.1"/>
    </source>
</evidence>
<evidence type="ECO:0000313" key="2">
    <source>
        <dbReference type="Proteomes" id="UP000224460"/>
    </source>
</evidence>
<name>A0AC61D9P9_9FIRM</name>
<keyword evidence="1" id="KW-0547">Nucleotide-binding</keyword>
<proteinExistence type="predicted"/>
<keyword evidence="2" id="KW-1185">Reference proteome</keyword>
<reference evidence="1" key="1">
    <citation type="submission" date="2017-10" db="EMBL/GenBank/DDBJ databases">
        <title>Genome sequence of cellulolytic Lachnospiraceae bacterium XHS1971 isolated from hotspring sediment.</title>
        <authorList>
            <person name="Vasudevan G."/>
            <person name="Joshi A.J."/>
            <person name="Hivarkar S."/>
            <person name="Lanjekar V.B."/>
            <person name="Dhakephalkar P.K."/>
            <person name="Dagar S."/>
        </authorList>
    </citation>
    <scope>NUCLEOTIDE SEQUENCE</scope>
    <source>
        <strain evidence="1">XHS1971</strain>
    </source>
</reference>
<gene>
    <name evidence="1" type="ORF">CS063_12815</name>
</gene>
<protein>
    <submittedName>
        <fullName evidence="1">Export ABC transporter ATP-binding protein</fullName>
    </submittedName>
</protein>
<dbReference type="Proteomes" id="UP000224460">
    <property type="component" value="Unassembled WGS sequence"/>
</dbReference>
<dbReference type="EMBL" id="PEDL01000015">
    <property type="protein sequence ID" value="PHV70021.1"/>
    <property type="molecule type" value="Genomic_DNA"/>
</dbReference>
<comment type="caution">
    <text evidence="1">The sequence shown here is derived from an EMBL/GenBank/DDBJ whole genome shotgun (WGS) entry which is preliminary data.</text>
</comment>
<keyword evidence="1" id="KW-0067">ATP-binding</keyword>
<organism evidence="1 2">
    <name type="scientific">Sporanaerobium hydrogeniformans</name>
    <dbReference type="NCBI Taxonomy" id="3072179"/>
    <lineage>
        <taxon>Bacteria</taxon>
        <taxon>Bacillati</taxon>
        <taxon>Bacillota</taxon>
        <taxon>Clostridia</taxon>
        <taxon>Lachnospirales</taxon>
        <taxon>Lachnospiraceae</taxon>
        <taxon>Sporanaerobium</taxon>
    </lineage>
</organism>
<sequence>MKIVQIQGLYKNFGEKVALTNLNLEVEEGEIYGLLGPNGAGKSTTLHIICGLLRQDRGNVRVFGKETCKQMKAIKAHLGLVPQELGLFEELTAYENISFFVSLYGIKGKKLEEKTLKALEFVGLEGKRRDKVKSFSGGMKRRLNIACAIAHEPRLIIMDEPTVGVDPQSRKHILEAIKFLNKEGATIIYTTHYMEEAEALCDRIAIMDKGLCIAEGSQENLKSIINDKNSFCIQVAYIEKVEEAILKNIKGVESIQFKEDSIHIVSKKEISCLDPILSYLAQRECVIMGVNTQVTNLENVFLELTGRKLRD</sequence>